<dbReference type="STRING" id="76595.SAMN05660313_02463"/>
<reference evidence="3" key="1">
    <citation type="submission" date="2016-11" db="EMBL/GenBank/DDBJ databases">
        <authorList>
            <person name="Varghese N."/>
            <person name="Submissions S."/>
        </authorList>
    </citation>
    <scope>NUCLEOTIDE SEQUENCE [LARGE SCALE GENOMIC DNA]</scope>
    <source>
        <strain evidence="3">DSM 24786</strain>
    </source>
</reference>
<evidence type="ECO:0000256" key="1">
    <source>
        <dbReference type="SAM" id="Phobius"/>
    </source>
</evidence>
<gene>
    <name evidence="2" type="ORF">SAMN05660313_02463</name>
</gene>
<feature type="transmembrane region" description="Helical" evidence="1">
    <location>
        <begin position="59"/>
        <end position="80"/>
    </location>
</feature>
<dbReference type="Proteomes" id="UP000183257">
    <property type="component" value="Unassembled WGS sequence"/>
</dbReference>
<name>A0A1K1Q955_9FLAO</name>
<dbReference type="AlphaFoldDB" id="A0A1K1Q955"/>
<accession>A0A1K1Q955</accession>
<evidence type="ECO:0000313" key="2">
    <source>
        <dbReference type="EMBL" id="SFW56233.1"/>
    </source>
</evidence>
<proteinExistence type="predicted"/>
<protein>
    <submittedName>
        <fullName evidence="2">Uncharacterized protein</fullName>
    </submittedName>
</protein>
<keyword evidence="1" id="KW-1133">Transmembrane helix</keyword>
<dbReference type="EMBL" id="FPIY01000003">
    <property type="protein sequence ID" value="SFW56233.1"/>
    <property type="molecule type" value="Genomic_DNA"/>
</dbReference>
<keyword evidence="3" id="KW-1185">Reference proteome</keyword>
<dbReference type="RefSeq" id="WP_072304094.1">
    <property type="nucleotide sequence ID" value="NZ_FPIY01000003.1"/>
</dbReference>
<organism evidence="2 3">
    <name type="scientific">Cellulophaga fucicola</name>
    <dbReference type="NCBI Taxonomy" id="76595"/>
    <lineage>
        <taxon>Bacteria</taxon>
        <taxon>Pseudomonadati</taxon>
        <taxon>Bacteroidota</taxon>
        <taxon>Flavobacteriia</taxon>
        <taxon>Flavobacteriales</taxon>
        <taxon>Flavobacteriaceae</taxon>
        <taxon>Cellulophaga</taxon>
    </lineage>
</organism>
<sequence length="132" mass="15332">MNLEPLNNDDLAWSDVGLSDVYEKISTQNELLIENNKELLSLLEYQQKENIKLGRRNTILTYISLGISLFFVASTIYNTINRVDYDYYILSELKKSNKVNEEFQNKLLKLVSQKHKKSELTNSTNNNLKLAL</sequence>
<keyword evidence="1" id="KW-0472">Membrane</keyword>
<evidence type="ECO:0000313" key="3">
    <source>
        <dbReference type="Proteomes" id="UP000183257"/>
    </source>
</evidence>
<keyword evidence="1" id="KW-0812">Transmembrane</keyword>